<accession>A0A810L670</accession>
<gene>
    <name evidence="2" type="ORF">Asera_42300</name>
</gene>
<evidence type="ECO:0000313" key="3">
    <source>
        <dbReference type="Proteomes" id="UP000680750"/>
    </source>
</evidence>
<dbReference type="AlphaFoldDB" id="A0A810L670"/>
<proteinExistence type="predicted"/>
<dbReference type="InterPro" id="IPR029068">
    <property type="entry name" value="Glyas_Bleomycin-R_OHBP_Dase"/>
</dbReference>
<dbReference type="Proteomes" id="UP000680750">
    <property type="component" value="Chromosome"/>
</dbReference>
<dbReference type="Gene3D" id="3.10.180.10">
    <property type="entry name" value="2,3-Dihydroxybiphenyl 1,2-Dioxygenase, domain 1"/>
    <property type="match status" value="1"/>
</dbReference>
<dbReference type="RefSeq" id="WP_030446239.1">
    <property type="nucleotide sequence ID" value="NZ_AP023354.1"/>
</dbReference>
<dbReference type="Pfam" id="PF00903">
    <property type="entry name" value="Glyoxalase"/>
    <property type="match status" value="1"/>
</dbReference>
<dbReference type="KEGG" id="aser:Asera_42300"/>
<evidence type="ECO:0000259" key="1">
    <source>
        <dbReference type="PROSITE" id="PS51819"/>
    </source>
</evidence>
<protein>
    <submittedName>
        <fullName evidence="2">Glyoxalase</fullName>
    </submittedName>
</protein>
<dbReference type="SUPFAM" id="SSF54593">
    <property type="entry name" value="Glyoxalase/Bleomycin resistance protein/Dihydroxybiphenyl dioxygenase"/>
    <property type="match status" value="1"/>
</dbReference>
<dbReference type="InterPro" id="IPR004360">
    <property type="entry name" value="Glyas_Fos-R_dOase_dom"/>
</dbReference>
<dbReference type="PROSITE" id="PS51819">
    <property type="entry name" value="VOC"/>
    <property type="match status" value="1"/>
</dbReference>
<name>A0A810L670_9ACTN</name>
<dbReference type="InterPro" id="IPR037523">
    <property type="entry name" value="VOC_core"/>
</dbReference>
<evidence type="ECO:0000313" key="2">
    <source>
        <dbReference type="EMBL" id="BCJ30122.1"/>
    </source>
</evidence>
<keyword evidence="3" id="KW-1185">Reference proteome</keyword>
<feature type="domain" description="VOC" evidence="1">
    <location>
        <begin position="14"/>
        <end position="135"/>
    </location>
</feature>
<sequence>MTGGARIPAPAEGLLVSLFLTVRDVERSRDFYSRILGGTVVMAENPCIVQLSNSWIIMNPGGPPTPDKPGISVVDYEPGDTTSIFLNLRVADIHACHTGWSAKGATFVTPPLDRGAEIRCYLRDPDGYLIEVGQSTGLLHGQHADPSSGR</sequence>
<dbReference type="OrthoDB" id="9789841at2"/>
<organism evidence="2 3">
    <name type="scientific">Actinocatenispora sera</name>
    <dbReference type="NCBI Taxonomy" id="390989"/>
    <lineage>
        <taxon>Bacteria</taxon>
        <taxon>Bacillati</taxon>
        <taxon>Actinomycetota</taxon>
        <taxon>Actinomycetes</taxon>
        <taxon>Micromonosporales</taxon>
        <taxon>Micromonosporaceae</taxon>
        <taxon>Actinocatenispora</taxon>
    </lineage>
</organism>
<dbReference type="EMBL" id="AP023354">
    <property type="protein sequence ID" value="BCJ30122.1"/>
    <property type="molecule type" value="Genomic_DNA"/>
</dbReference>
<reference evidence="2" key="1">
    <citation type="submission" date="2020-08" db="EMBL/GenBank/DDBJ databases">
        <title>Whole genome shotgun sequence of Actinocatenispora sera NBRC 101916.</title>
        <authorList>
            <person name="Komaki H."/>
            <person name="Tamura T."/>
        </authorList>
    </citation>
    <scope>NUCLEOTIDE SEQUENCE</scope>
    <source>
        <strain evidence="2">NBRC 101916</strain>
    </source>
</reference>